<keyword evidence="2" id="KW-0812">Transmembrane</keyword>
<name>A0AAE0ZZF9_9GAST</name>
<feature type="transmembrane region" description="Helical" evidence="2">
    <location>
        <begin position="66"/>
        <end position="85"/>
    </location>
</feature>
<evidence type="ECO:0000256" key="2">
    <source>
        <dbReference type="SAM" id="Phobius"/>
    </source>
</evidence>
<keyword evidence="2" id="KW-1133">Transmembrane helix</keyword>
<accession>A0AAE0ZZF9</accession>
<dbReference type="AlphaFoldDB" id="A0AAE0ZZF9"/>
<keyword evidence="2" id="KW-0472">Membrane</keyword>
<dbReference type="EMBL" id="JAWDGP010003009">
    <property type="protein sequence ID" value="KAK3778128.1"/>
    <property type="molecule type" value="Genomic_DNA"/>
</dbReference>
<feature type="region of interest" description="Disordered" evidence="1">
    <location>
        <begin position="1"/>
        <end position="27"/>
    </location>
</feature>
<proteinExistence type="predicted"/>
<dbReference type="Proteomes" id="UP001283361">
    <property type="component" value="Unassembled WGS sequence"/>
</dbReference>
<evidence type="ECO:0000313" key="3">
    <source>
        <dbReference type="EMBL" id="KAK3778128.1"/>
    </source>
</evidence>
<protein>
    <submittedName>
        <fullName evidence="3">Uncharacterized protein</fullName>
    </submittedName>
</protein>
<evidence type="ECO:0000256" key="1">
    <source>
        <dbReference type="SAM" id="MobiDB-lite"/>
    </source>
</evidence>
<gene>
    <name evidence="3" type="ORF">RRG08_052275</name>
</gene>
<keyword evidence="4" id="KW-1185">Reference proteome</keyword>
<sequence length="92" mass="10713">MKQHPPHSGTVLVTDSRTHHQHQHQSRTRCHTLYTTASSTTLTEKKKISLGYRTYLLIKKLYSWQYFLLHVVVVTLSIPDFYLSLPVCKVFA</sequence>
<reference evidence="3" key="1">
    <citation type="journal article" date="2023" name="G3 (Bethesda)">
        <title>A reference genome for the long-term kleptoplast-retaining sea slug Elysia crispata morphotype clarki.</title>
        <authorList>
            <person name="Eastman K.E."/>
            <person name="Pendleton A.L."/>
            <person name="Shaikh M.A."/>
            <person name="Suttiyut T."/>
            <person name="Ogas R."/>
            <person name="Tomko P."/>
            <person name="Gavelis G."/>
            <person name="Widhalm J.R."/>
            <person name="Wisecaver J.H."/>
        </authorList>
    </citation>
    <scope>NUCLEOTIDE SEQUENCE</scope>
    <source>
        <strain evidence="3">ECLA1</strain>
    </source>
</reference>
<evidence type="ECO:0000313" key="4">
    <source>
        <dbReference type="Proteomes" id="UP001283361"/>
    </source>
</evidence>
<comment type="caution">
    <text evidence="3">The sequence shown here is derived from an EMBL/GenBank/DDBJ whole genome shotgun (WGS) entry which is preliminary data.</text>
</comment>
<organism evidence="3 4">
    <name type="scientific">Elysia crispata</name>
    <name type="common">lettuce slug</name>
    <dbReference type="NCBI Taxonomy" id="231223"/>
    <lineage>
        <taxon>Eukaryota</taxon>
        <taxon>Metazoa</taxon>
        <taxon>Spiralia</taxon>
        <taxon>Lophotrochozoa</taxon>
        <taxon>Mollusca</taxon>
        <taxon>Gastropoda</taxon>
        <taxon>Heterobranchia</taxon>
        <taxon>Euthyneura</taxon>
        <taxon>Panpulmonata</taxon>
        <taxon>Sacoglossa</taxon>
        <taxon>Placobranchoidea</taxon>
        <taxon>Plakobranchidae</taxon>
        <taxon>Elysia</taxon>
    </lineage>
</organism>